<evidence type="ECO:0000313" key="2">
    <source>
        <dbReference type="EMBL" id="CAI2381177.1"/>
    </source>
</evidence>
<accession>A0AAD1XY54</accession>
<feature type="region of interest" description="Disordered" evidence="1">
    <location>
        <begin position="177"/>
        <end position="197"/>
    </location>
</feature>
<reference evidence="2" key="1">
    <citation type="submission" date="2023-07" db="EMBL/GenBank/DDBJ databases">
        <authorList>
            <consortium name="AG Swart"/>
            <person name="Singh M."/>
            <person name="Singh A."/>
            <person name="Seah K."/>
            <person name="Emmerich C."/>
        </authorList>
    </citation>
    <scope>NUCLEOTIDE SEQUENCE</scope>
    <source>
        <strain evidence="2">DP1</strain>
    </source>
</reference>
<feature type="compositionally biased region" description="Basic and acidic residues" evidence="1">
    <location>
        <begin position="112"/>
        <end position="127"/>
    </location>
</feature>
<evidence type="ECO:0000256" key="1">
    <source>
        <dbReference type="SAM" id="MobiDB-lite"/>
    </source>
</evidence>
<organism evidence="2 3">
    <name type="scientific">Euplotes crassus</name>
    <dbReference type="NCBI Taxonomy" id="5936"/>
    <lineage>
        <taxon>Eukaryota</taxon>
        <taxon>Sar</taxon>
        <taxon>Alveolata</taxon>
        <taxon>Ciliophora</taxon>
        <taxon>Intramacronucleata</taxon>
        <taxon>Spirotrichea</taxon>
        <taxon>Hypotrichia</taxon>
        <taxon>Euplotida</taxon>
        <taxon>Euplotidae</taxon>
        <taxon>Moneuplotes</taxon>
    </lineage>
</organism>
<dbReference type="Proteomes" id="UP001295684">
    <property type="component" value="Unassembled WGS sequence"/>
</dbReference>
<protein>
    <submittedName>
        <fullName evidence="2">Uncharacterized protein</fullName>
    </submittedName>
</protein>
<feature type="region of interest" description="Disordered" evidence="1">
    <location>
        <begin position="112"/>
        <end position="131"/>
    </location>
</feature>
<comment type="caution">
    <text evidence="2">The sequence shown here is derived from an EMBL/GenBank/DDBJ whole genome shotgun (WGS) entry which is preliminary data.</text>
</comment>
<dbReference type="EMBL" id="CAMPGE010023212">
    <property type="protein sequence ID" value="CAI2381177.1"/>
    <property type="molecule type" value="Genomic_DNA"/>
</dbReference>
<name>A0AAD1XY54_EUPCR</name>
<dbReference type="AlphaFoldDB" id="A0AAD1XY54"/>
<gene>
    <name evidence="2" type="ORF">ECRASSUSDP1_LOCUS22624</name>
</gene>
<keyword evidence="3" id="KW-1185">Reference proteome</keyword>
<proteinExistence type="predicted"/>
<evidence type="ECO:0000313" key="3">
    <source>
        <dbReference type="Proteomes" id="UP001295684"/>
    </source>
</evidence>
<sequence length="197" mass="22866">MGNCCEYEHSNPGWVERENYEIPIQKKKIKALKILEDKILTEQKLWRRIHREGETQCNEQSSFNKAEYNETCGTDDDPRDSTCEDQFENLRRSCVRNNRLSEPIPISELPSKTEKVDFSRPSLKSDENNISSKATKTSLPCKTFPIRRKGSSVNNDNHYEFSPFAKEYLKTTYKHSLSSPQYPLFRDNGDSSSSLEI</sequence>